<feature type="domain" description="Fibronectin type-III" evidence="3">
    <location>
        <begin position="289"/>
        <end position="378"/>
    </location>
</feature>
<gene>
    <name evidence="4" type="ORF">BC793_14725</name>
</gene>
<keyword evidence="5" id="KW-1185">Reference proteome</keyword>
<dbReference type="InterPro" id="IPR011042">
    <property type="entry name" value="6-blade_b-propeller_TolB-like"/>
</dbReference>
<feature type="domain" description="Fibronectin type-III" evidence="3">
    <location>
        <begin position="194"/>
        <end position="283"/>
    </location>
</feature>
<dbReference type="Gene3D" id="2.120.10.30">
    <property type="entry name" value="TolB, C-terminal domain"/>
    <property type="match status" value="1"/>
</dbReference>
<dbReference type="SMART" id="SM00060">
    <property type="entry name" value="FN3"/>
    <property type="match status" value="2"/>
</dbReference>
<accession>A0A316EG85</accession>
<comment type="caution">
    <text evidence="4">The sequence shown here is derived from an EMBL/GenBank/DDBJ whole genome shotgun (WGS) entry which is preliminary data.</text>
</comment>
<keyword evidence="2" id="KW-0119">Carbohydrate metabolism</keyword>
<proteinExistence type="predicted"/>
<dbReference type="PROSITE" id="PS50231">
    <property type="entry name" value="RICIN_B_LECTIN"/>
    <property type="match status" value="1"/>
</dbReference>
<evidence type="ECO:0000313" key="5">
    <source>
        <dbReference type="Proteomes" id="UP000245697"/>
    </source>
</evidence>
<dbReference type="CDD" id="cd00063">
    <property type="entry name" value="FN3"/>
    <property type="match status" value="1"/>
</dbReference>
<dbReference type="InterPro" id="IPR011041">
    <property type="entry name" value="Quinoprot_gluc/sorb_DH_b-prop"/>
</dbReference>
<dbReference type="Pfam" id="PF14200">
    <property type="entry name" value="RicinB_lectin_2"/>
    <property type="match status" value="2"/>
</dbReference>
<dbReference type="Gene3D" id="2.60.40.10">
    <property type="entry name" value="Immunoglobulins"/>
    <property type="match status" value="2"/>
</dbReference>
<reference evidence="4 5" key="1">
    <citation type="submission" date="2018-05" db="EMBL/GenBank/DDBJ databases">
        <title>Genomic Encyclopedia of Archaeal and Bacterial Type Strains, Phase II (KMG-II): from individual species to whole genera.</title>
        <authorList>
            <person name="Goeker M."/>
        </authorList>
    </citation>
    <scope>NUCLEOTIDE SEQUENCE [LARGE SCALE GENOMIC DNA]</scope>
    <source>
        <strain evidence="4 5">DSM 45184</strain>
    </source>
</reference>
<organism evidence="4 5">
    <name type="scientific">Actinoplanes xinjiangensis</name>
    <dbReference type="NCBI Taxonomy" id="512350"/>
    <lineage>
        <taxon>Bacteria</taxon>
        <taxon>Bacillati</taxon>
        <taxon>Actinomycetota</taxon>
        <taxon>Actinomycetes</taxon>
        <taxon>Micromonosporales</taxon>
        <taxon>Micromonosporaceae</taxon>
        <taxon>Actinoplanes</taxon>
    </lineage>
</organism>
<name>A0A316EG85_9ACTN</name>
<evidence type="ECO:0000256" key="1">
    <source>
        <dbReference type="ARBA" id="ARBA00023295"/>
    </source>
</evidence>
<dbReference type="SUPFAM" id="SSF50370">
    <property type="entry name" value="Ricin B-like lectins"/>
    <property type="match status" value="1"/>
</dbReference>
<dbReference type="InterPro" id="IPR012938">
    <property type="entry name" value="Glc/Sorbosone_DH"/>
</dbReference>
<dbReference type="InterPro" id="IPR036116">
    <property type="entry name" value="FN3_sf"/>
</dbReference>
<dbReference type="SUPFAM" id="SSF50952">
    <property type="entry name" value="Soluble quinoprotein glucose dehydrogenase"/>
    <property type="match status" value="1"/>
</dbReference>
<dbReference type="SUPFAM" id="SSF49265">
    <property type="entry name" value="Fibronectin type III"/>
    <property type="match status" value="1"/>
</dbReference>
<keyword evidence="2" id="KW-0624">Polysaccharide degradation</keyword>
<sequence length="709" mass="75010">MKDLRAAPHRRRPRHAALVIISALVLAATGGLVATAAPAAAATVDTSAWYVLLNRHSGKALEVYDRATADGARLTQATRTGQAWQQWQFVDAGDGHYRLRSRHSGKVLDVLNRSTADRATIVQWADVGGTNQQFRLADSTGGYARLLNRNSGKAVDVLDFSTADNASVIQYTDLGGTNQQWQLVRVGAAPDTSAPSTPAGARATELTCTSVRLSWTASTDDVGVAFYDIYHDGQLMTSVAGATVTTVLTVTPGARWGLYVNARDAAGNVSQASATVPITVPQCQTDTQAPTAATGLSATATGTTVSLRWNAATDNVGVTAYEITRNGTPAGSVNGTATNFTDSGLTASTRYEYRVVAVDAQGNRSTPSTPITVTTGAGCTAAICAVTQVATDTDVPWGLAQLPTGEVLYSRRDAFDIVRLDPPTGARTSIGRVPGVQGTDGEGGVMGIAVAATFSTDPWVYIMHTSPTDNRVIRMRYTAGALNGSPQVLVSGIARNKFHNGGRLRFGPDGRLYVATGDGQNGEWAQDRTTLAGKVLRINPDGTIPADNPFGNAVWSYGHRNPQGLAFDSQGRLWEQEFGNSVMDETNLIVRGGNYGWPRCEGTTGNCTDPSFVAPERTYPVAAGSCSGIAIVRDVLYIACLRGARLYRAPITGTDLGSPQQFLNGTYGRLRTVEPSNDGGLWLTTSNLGEKDSVPDNSDERILKVTLSQ</sequence>
<dbReference type="InterPro" id="IPR035992">
    <property type="entry name" value="Ricin_B-like_lectins"/>
</dbReference>
<dbReference type="InterPro" id="IPR013783">
    <property type="entry name" value="Ig-like_fold"/>
</dbReference>
<dbReference type="PROSITE" id="PS50853">
    <property type="entry name" value="FN3"/>
    <property type="match status" value="2"/>
</dbReference>
<dbReference type="Gene3D" id="2.80.10.50">
    <property type="match status" value="3"/>
</dbReference>
<evidence type="ECO:0000313" key="4">
    <source>
        <dbReference type="EMBL" id="PWK29111.1"/>
    </source>
</evidence>
<dbReference type="GO" id="GO:0016798">
    <property type="term" value="F:hydrolase activity, acting on glycosyl bonds"/>
    <property type="evidence" value="ECO:0007669"/>
    <property type="project" value="UniProtKB-KW"/>
</dbReference>
<keyword evidence="1" id="KW-0378">Hydrolase</keyword>
<evidence type="ECO:0000259" key="3">
    <source>
        <dbReference type="PROSITE" id="PS50853"/>
    </source>
</evidence>
<dbReference type="GO" id="GO:0000272">
    <property type="term" value="P:polysaccharide catabolic process"/>
    <property type="evidence" value="ECO:0007669"/>
    <property type="project" value="UniProtKB-KW"/>
</dbReference>
<dbReference type="EMBL" id="QGGR01000047">
    <property type="protein sequence ID" value="PWK29111.1"/>
    <property type="molecule type" value="Genomic_DNA"/>
</dbReference>
<dbReference type="Proteomes" id="UP000245697">
    <property type="component" value="Unassembled WGS sequence"/>
</dbReference>
<dbReference type="InterPro" id="IPR003961">
    <property type="entry name" value="FN3_dom"/>
</dbReference>
<dbReference type="PANTHER" id="PTHR19328:SF13">
    <property type="entry name" value="HIPL1 PROTEIN"/>
    <property type="match status" value="1"/>
</dbReference>
<dbReference type="Pfam" id="PF00041">
    <property type="entry name" value="fn3"/>
    <property type="match status" value="1"/>
</dbReference>
<dbReference type="SMART" id="SM00458">
    <property type="entry name" value="RICIN"/>
    <property type="match status" value="1"/>
</dbReference>
<dbReference type="Pfam" id="PF07995">
    <property type="entry name" value="GSDH"/>
    <property type="match status" value="1"/>
</dbReference>
<dbReference type="PANTHER" id="PTHR19328">
    <property type="entry name" value="HEDGEHOG-INTERACTING PROTEIN"/>
    <property type="match status" value="1"/>
</dbReference>
<keyword evidence="1" id="KW-0326">Glycosidase</keyword>
<protein>
    <submittedName>
        <fullName evidence="4">Glucose/arabinose dehydrogenase</fullName>
    </submittedName>
</protein>
<dbReference type="RefSeq" id="WP_373871334.1">
    <property type="nucleotide sequence ID" value="NZ_BONA01000110.1"/>
</dbReference>
<evidence type="ECO:0000256" key="2">
    <source>
        <dbReference type="ARBA" id="ARBA00023326"/>
    </source>
</evidence>
<dbReference type="AlphaFoldDB" id="A0A316EG85"/>
<dbReference type="InterPro" id="IPR000772">
    <property type="entry name" value="Ricin_B_lectin"/>
</dbReference>